<protein>
    <submittedName>
        <fullName evidence="2">Uncharacterized protein</fullName>
    </submittedName>
</protein>
<accession>A0AAJ5WY91</accession>
<evidence type="ECO:0000256" key="1">
    <source>
        <dbReference type="SAM" id="MobiDB-lite"/>
    </source>
</evidence>
<feature type="region of interest" description="Disordered" evidence="1">
    <location>
        <begin position="60"/>
        <end position="82"/>
    </location>
</feature>
<feature type="compositionally biased region" description="Polar residues" evidence="1">
    <location>
        <begin position="60"/>
        <end position="69"/>
    </location>
</feature>
<proteinExistence type="predicted"/>
<sequence>MSNIDLYHQEAIKALNAGSLNEKQKQFIERIKDFDKKQLKKLSANDFKWLKDIGRLNIKKAQSTETPSQAEPGKTEETTPKQ</sequence>
<evidence type="ECO:0000313" key="3">
    <source>
        <dbReference type="Proteomes" id="UP001220610"/>
    </source>
</evidence>
<evidence type="ECO:0000313" key="2">
    <source>
        <dbReference type="EMBL" id="WEK37802.1"/>
    </source>
</evidence>
<feature type="compositionally biased region" description="Basic and acidic residues" evidence="1">
    <location>
        <begin position="73"/>
        <end position="82"/>
    </location>
</feature>
<reference evidence="2" key="1">
    <citation type="submission" date="2023-03" db="EMBL/GenBank/DDBJ databases">
        <title>Andean soil-derived lignocellulolytic bacterial consortium as a source of novel taxa and putative plastic-active enzymes.</title>
        <authorList>
            <person name="Diaz-Garcia L."/>
            <person name="Chuvochina M."/>
            <person name="Feuerriegel G."/>
            <person name="Bunk B."/>
            <person name="Sproer C."/>
            <person name="Streit W.R."/>
            <person name="Rodriguez L.M."/>
            <person name="Overmann J."/>
            <person name="Jimenez D.J."/>
        </authorList>
    </citation>
    <scope>NUCLEOTIDE SEQUENCE</scope>
    <source>
        <strain evidence="2">MAG 7</strain>
    </source>
</reference>
<name>A0AAJ5WY91_9BACT</name>
<dbReference type="Proteomes" id="UP001220610">
    <property type="component" value="Chromosome"/>
</dbReference>
<gene>
    <name evidence="2" type="ORF">P0Y53_09835</name>
</gene>
<dbReference type="EMBL" id="CP119311">
    <property type="protein sequence ID" value="WEK37802.1"/>
    <property type="molecule type" value="Genomic_DNA"/>
</dbReference>
<organism evidence="2 3">
    <name type="scientific">Candidatus Pseudobacter hemicellulosilyticus</name>
    <dbReference type="NCBI Taxonomy" id="3121375"/>
    <lineage>
        <taxon>Bacteria</taxon>
        <taxon>Pseudomonadati</taxon>
        <taxon>Bacteroidota</taxon>
        <taxon>Chitinophagia</taxon>
        <taxon>Chitinophagales</taxon>
        <taxon>Chitinophagaceae</taxon>
        <taxon>Pseudobacter</taxon>
    </lineage>
</organism>
<dbReference type="AlphaFoldDB" id="A0AAJ5WY91"/>